<protein>
    <recommendedName>
        <fullName evidence="4">Chitinase</fullName>
    </recommendedName>
</protein>
<gene>
    <name evidence="2" type="ORF">GCM10010862_10030</name>
</gene>
<name>A0ABQ5W1R4_9HYPH</name>
<accession>A0ABQ5W1R4</accession>
<proteinExistence type="predicted"/>
<dbReference type="Gene3D" id="1.10.530.10">
    <property type="match status" value="1"/>
</dbReference>
<dbReference type="InterPro" id="IPR023346">
    <property type="entry name" value="Lysozyme-like_dom_sf"/>
</dbReference>
<dbReference type="Proteomes" id="UP001156691">
    <property type="component" value="Unassembled WGS sequence"/>
</dbReference>
<comment type="caution">
    <text evidence="2">The sequence shown here is derived from an EMBL/GenBank/DDBJ whole genome shotgun (WGS) entry which is preliminary data.</text>
</comment>
<feature type="compositionally biased region" description="Pro residues" evidence="1">
    <location>
        <begin position="232"/>
        <end position="243"/>
    </location>
</feature>
<reference evidence="3" key="1">
    <citation type="journal article" date="2019" name="Int. J. Syst. Evol. Microbiol.">
        <title>The Global Catalogue of Microorganisms (GCM) 10K type strain sequencing project: providing services to taxonomists for standard genome sequencing and annotation.</title>
        <authorList>
            <consortium name="The Broad Institute Genomics Platform"/>
            <consortium name="The Broad Institute Genome Sequencing Center for Infectious Disease"/>
            <person name="Wu L."/>
            <person name="Ma J."/>
        </authorList>
    </citation>
    <scope>NUCLEOTIDE SEQUENCE [LARGE SCALE GENOMIC DNA]</scope>
    <source>
        <strain evidence="3">NBRC 112416</strain>
    </source>
</reference>
<evidence type="ECO:0000256" key="1">
    <source>
        <dbReference type="SAM" id="MobiDB-lite"/>
    </source>
</evidence>
<feature type="region of interest" description="Disordered" evidence="1">
    <location>
        <begin position="229"/>
        <end position="250"/>
    </location>
</feature>
<evidence type="ECO:0000313" key="2">
    <source>
        <dbReference type="EMBL" id="GLQ53744.1"/>
    </source>
</evidence>
<evidence type="ECO:0000313" key="3">
    <source>
        <dbReference type="Proteomes" id="UP001156691"/>
    </source>
</evidence>
<sequence length="274" mass="29222">MNRAAFYASLRKRGSGVFGTSISQGQVEGCEAILDEAERRGTPRNALAYLLATPYHETGGRMLPNVENLTYTSAARIRAVWPSRFPSLESAKPFVRNPKGLANKAYSGRLGNRPGSDDGYAFRGRGLPHLTGRANYAKASAALGVDLVADPERALELPIAVKVLFDGLGRGWFTGKGLGDYIDVLDEADGEDGREFANARRTVNGTDQALKVAGYALSFEEALAAAGYPVTPRRPVPTPPPVELPKSRQSPPLAEPGFLAGLLAALVALFKPKG</sequence>
<organism evidence="2 3">
    <name type="scientific">Devosia nitrariae</name>
    <dbReference type="NCBI Taxonomy" id="2071872"/>
    <lineage>
        <taxon>Bacteria</taxon>
        <taxon>Pseudomonadati</taxon>
        <taxon>Pseudomonadota</taxon>
        <taxon>Alphaproteobacteria</taxon>
        <taxon>Hyphomicrobiales</taxon>
        <taxon>Devosiaceae</taxon>
        <taxon>Devosia</taxon>
    </lineage>
</organism>
<dbReference type="EMBL" id="BSNS01000006">
    <property type="protein sequence ID" value="GLQ53744.1"/>
    <property type="molecule type" value="Genomic_DNA"/>
</dbReference>
<evidence type="ECO:0008006" key="4">
    <source>
        <dbReference type="Google" id="ProtNLM"/>
    </source>
</evidence>
<dbReference type="SUPFAM" id="SSF53955">
    <property type="entry name" value="Lysozyme-like"/>
    <property type="match status" value="1"/>
</dbReference>
<dbReference type="RefSeq" id="WP_284339192.1">
    <property type="nucleotide sequence ID" value="NZ_BSNS01000006.1"/>
</dbReference>
<keyword evidence="3" id="KW-1185">Reference proteome</keyword>